<reference evidence="1" key="2">
    <citation type="journal article" date="2021" name="PeerJ">
        <title>Extensive microbial diversity within the chicken gut microbiome revealed by metagenomics and culture.</title>
        <authorList>
            <person name="Gilroy R."/>
            <person name="Ravi A."/>
            <person name="Getino M."/>
            <person name="Pursley I."/>
            <person name="Horton D.L."/>
            <person name="Alikhan N.F."/>
            <person name="Baker D."/>
            <person name="Gharbi K."/>
            <person name="Hall N."/>
            <person name="Watson M."/>
            <person name="Adriaenssens E.M."/>
            <person name="Foster-Nyarko E."/>
            <person name="Jarju S."/>
            <person name="Secka A."/>
            <person name="Antonio M."/>
            <person name="Oren A."/>
            <person name="Chaudhuri R.R."/>
            <person name="La Ragione R."/>
            <person name="Hildebrand F."/>
            <person name="Pallen M.J."/>
        </authorList>
    </citation>
    <scope>NUCLEOTIDE SEQUENCE</scope>
    <source>
        <strain evidence="1">ChiSjej4B22-8148</strain>
    </source>
</reference>
<comment type="caution">
    <text evidence="1">The sequence shown here is derived from an EMBL/GenBank/DDBJ whole genome shotgun (WGS) entry which is preliminary data.</text>
</comment>
<protein>
    <recommendedName>
        <fullName evidence="3">SCP2 domain-containing protein</fullName>
    </recommendedName>
</protein>
<sequence>MKRELLSRVNQIVLEVLFRGFRVLYREDSRVRKEMRQWKDGLTLKLVCGPGGAVLAMRKDPDKGVARIRRAQRADITMRFKSVEGAFRVLSGQVGVADAYAEHLFFLEGDIYQTMSFVRCVEYLEAYLFPGFMSRRILKEVPGKEVSSLLVYGKALLESGR</sequence>
<dbReference type="EMBL" id="DVGK01000028">
    <property type="protein sequence ID" value="HIR12679.1"/>
    <property type="molecule type" value="Genomic_DNA"/>
</dbReference>
<dbReference type="Proteomes" id="UP000886757">
    <property type="component" value="Unassembled WGS sequence"/>
</dbReference>
<name>A0A9D1AB31_9FIRM</name>
<evidence type="ECO:0000313" key="2">
    <source>
        <dbReference type="Proteomes" id="UP000886757"/>
    </source>
</evidence>
<accession>A0A9D1AB31</accession>
<evidence type="ECO:0008006" key="3">
    <source>
        <dbReference type="Google" id="ProtNLM"/>
    </source>
</evidence>
<reference evidence="1" key="1">
    <citation type="submission" date="2020-10" db="EMBL/GenBank/DDBJ databases">
        <authorList>
            <person name="Gilroy R."/>
        </authorList>
    </citation>
    <scope>NUCLEOTIDE SEQUENCE</scope>
    <source>
        <strain evidence="1">ChiSjej4B22-8148</strain>
    </source>
</reference>
<gene>
    <name evidence="1" type="ORF">IAB31_02000</name>
</gene>
<dbReference type="AlphaFoldDB" id="A0A9D1AB31"/>
<proteinExistence type="predicted"/>
<evidence type="ECO:0000313" key="1">
    <source>
        <dbReference type="EMBL" id="HIR12679.1"/>
    </source>
</evidence>
<organism evidence="1 2">
    <name type="scientific">Candidatus Choladousia intestinavium</name>
    <dbReference type="NCBI Taxonomy" id="2840727"/>
    <lineage>
        <taxon>Bacteria</taxon>
        <taxon>Bacillati</taxon>
        <taxon>Bacillota</taxon>
        <taxon>Clostridia</taxon>
        <taxon>Lachnospirales</taxon>
        <taxon>Lachnospiraceae</taxon>
        <taxon>Lachnospiraceae incertae sedis</taxon>
        <taxon>Candidatus Choladousia</taxon>
    </lineage>
</organism>